<dbReference type="EMBL" id="CAJFDI010000006">
    <property type="protein sequence ID" value="CAD5234606.1"/>
    <property type="molecule type" value="Genomic_DNA"/>
</dbReference>
<keyword evidence="1" id="KW-1133">Transmembrane helix</keyword>
<reference evidence="2" key="2">
    <citation type="submission" date="2020-09" db="EMBL/GenBank/DDBJ databases">
        <authorList>
            <person name="Kikuchi T."/>
        </authorList>
    </citation>
    <scope>NUCLEOTIDE SEQUENCE</scope>
    <source>
        <strain evidence="2">Ka4C1</strain>
    </source>
</reference>
<evidence type="ECO:0000256" key="1">
    <source>
        <dbReference type="SAM" id="Phobius"/>
    </source>
</evidence>
<organism evidence="3 5">
    <name type="scientific">Bursaphelenchus xylophilus</name>
    <name type="common">Pinewood nematode worm</name>
    <name type="synonym">Aphelenchoides xylophilus</name>
    <dbReference type="NCBI Taxonomy" id="6326"/>
    <lineage>
        <taxon>Eukaryota</taxon>
        <taxon>Metazoa</taxon>
        <taxon>Ecdysozoa</taxon>
        <taxon>Nematoda</taxon>
        <taxon>Chromadorea</taxon>
        <taxon>Rhabditida</taxon>
        <taxon>Tylenchina</taxon>
        <taxon>Tylenchomorpha</taxon>
        <taxon>Aphelenchoidea</taxon>
        <taxon>Aphelenchoididae</taxon>
        <taxon>Bursaphelenchus</taxon>
    </lineage>
</organism>
<dbReference type="Proteomes" id="UP000095284">
    <property type="component" value="Unplaced"/>
</dbReference>
<reference evidence="5" key="1">
    <citation type="submission" date="2016-11" db="UniProtKB">
        <authorList>
            <consortium name="WormBaseParasite"/>
        </authorList>
    </citation>
    <scope>IDENTIFICATION</scope>
</reference>
<keyword evidence="4" id="KW-1185">Reference proteome</keyword>
<evidence type="ECO:0000313" key="5">
    <source>
        <dbReference type="WBParaSite" id="BXY_1168400.1"/>
    </source>
</evidence>
<dbReference type="Proteomes" id="UP000659654">
    <property type="component" value="Unassembled WGS sequence"/>
</dbReference>
<sequence>MKWSPSGLNVTIIPSLQAGLLQWKGAVWSAGKGLGGPPPVLTPSLMPCGTVPTASSSFEWPKVCFSCSKSAALLSFLLQVLVLLSAKFLFKLVIGGLAAKKESFG</sequence>
<dbReference type="EMBL" id="CAJFCV020000006">
    <property type="protein sequence ID" value="CAG9130498.1"/>
    <property type="molecule type" value="Genomic_DNA"/>
</dbReference>
<keyword evidence="1" id="KW-0472">Membrane</keyword>
<protein>
    <submittedName>
        <fullName evidence="2">(pine wood nematode) hypothetical protein</fullName>
    </submittedName>
</protein>
<dbReference type="AlphaFoldDB" id="A0A1I7SF72"/>
<dbReference type="WBParaSite" id="BXY_1168400.1">
    <property type="protein sequence ID" value="BXY_1168400.1"/>
    <property type="gene ID" value="BXY_1168400"/>
</dbReference>
<evidence type="ECO:0000313" key="3">
    <source>
        <dbReference type="Proteomes" id="UP000095284"/>
    </source>
</evidence>
<accession>A0A1I7SF72</accession>
<feature type="transmembrane region" description="Helical" evidence="1">
    <location>
        <begin position="76"/>
        <end position="99"/>
    </location>
</feature>
<evidence type="ECO:0000313" key="4">
    <source>
        <dbReference type="Proteomes" id="UP000659654"/>
    </source>
</evidence>
<proteinExistence type="predicted"/>
<evidence type="ECO:0000313" key="2">
    <source>
        <dbReference type="EMBL" id="CAD5234606.1"/>
    </source>
</evidence>
<name>A0A1I7SF72_BURXY</name>
<keyword evidence="1" id="KW-0812">Transmembrane</keyword>
<gene>
    <name evidence="2" type="ORF">BXYJ_LOCUS14697</name>
</gene>
<dbReference type="Proteomes" id="UP000582659">
    <property type="component" value="Unassembled WGS sequence"/>
</dbReference>